<dbReference type="InterPro" id="IPR002347">
    <property type="entry name" value="SDR_fam"/>
</dbReference>
<comment type="similarity">
    <text evidence="1">Belongs to the short-chain dehydrogenases/reductases (SDR) family.</text>
</comment>
<gene>
    <name evidence="4" type="ORF">UFOPK2656_02611</name>
    <name evidence="5" type="ORF">UFOPK3099_01226</name>
    <name evidence="6" type="ORF">UFOPK3651_02492</name>
    <name evidence="7" type="ORF">UFOPK3931_01655</name>
    <name evidence="3" type="ORF">UFOPK4189_02480</name>
</gene>
<dbReference type="PRINTS" id="PR00081">
    <property type="entry name" value="GDHRDH"/>
</dbReference>
<keyword evidence="2" id="KW-0560">Oxidoreductase</keyword>
<evidence type="ECO:0000256" key="1">
    <source>
        <dbReference type="ARBA" id="ARBA00006484"/>
    </source>
</evidence>
<proteinExistence type="inferred from homology"/>
<dbReference type="PROSITE" id="PS00061">
    <property type="entry name" value="ADH_SHORT"/>
    <property type="match status" value="1"/>
</dbReference>
<dbReference type="PANTHER" id="PTHR43669">
    <property type="entry name" value="5-KETO-D-GLUCONATE 5-REDUCTASE"/>
    <property type="match status" value="1"/>
</dbReference>
<dbReference type="NCBIfam" id="NF005912">
    <property type="entry name" value="PRK07904.1"/>
    <property type="match status" value="1"/>
</dbReference>
<evidence type="ECO:0000313" key="5">
    <source>
        <dbReference type="EMBL" id="CAB4818126.1"/>
    </source>
</evidence>
<evidence type="ECO:0000256" key="2">
    <source>
        <dbReference type="ARBA" id="ARBA00023002"/>
    </source>
</evidence>
<dbReference type="SUPFAM" id="SSF51735">
    <property type="entry name" value="NAD(P)-binding Rossmann-fold domains"/>
    <property type="match status" value="1"/>
</dbReference>
<dbReference type="EMBL" id="CAEZYF010000020">
    <property type="protein sequence ID" value="CAB4736888.1"/>
    <property type="molecule type" value="Genomic_DNA"/>
</dbReference>
<dbReference type="CDD" id="cd05233">
    <property type="entry name" value="SDR_c"/>
    <property type="match status" value="1"/>
</dbReference>
<dbReference type="EMBL" id="CAFBOL010000041">
    <property type="protein sequence ID" value="CAB4993806.1"/>
    <property type="molecule type" value="Genomic_DNA"/>
</dbReference>
<dbReference type="GO" id="GO:0016491">
    <property type="term" value="F:oxidoreductase activity"/>
    <property type="evidence" value="ECO:0007669"/>
    <property type="project" value="UniProtKB-KW"/>
</dbReference>
<dbReference type="InterPro" id="IPR020904">
    <property type="entry name" value="Sc_DH/Rdtase_CS"/>
</dbReference>
<dbReference type="Pfam" id="PF00106">
    <property type="entry name" value="adh_short"/>
    <property type="match status" value="1"/>
</dbReference>
<dbReference type="EMBL" id="CAESGF010000017">
    <property type="protein sequence ID" value="CAB4364721.1"/>
    <property type="molecule type" value="Genomic_DNA"/>
</dbReference>
<evidence type="ECO:0000313" key="3">
    <source>
        <dbReference type="EMBL" id="CAB4364721.1"/>
    </source>
</evidence>
<dbReference type="EMBL" id="CAFBMT010000016">
    <property type="protein sequence ID" value="CAB4945574.1"/>
    <property type="molecule type" value="Genomic_DNA"/>
</dbReference>
<evidence type="ECO:0000313" key="7">
    <source>
        <dbReference type="EMBL" id="CAB4993806.1"/>
    </source>
</evidence>
<dbReference type="EMBL" id="CAFAAV010000080">
    <property type="protein sequence ID" value="CAB4818126.1"/>
    <property type="molecule type" value="Genomic_DNA"/>
</dbReference>
<accession>A0A6J7JTQ2</accession>
<reference evidence="6" key="1">
    <citation type="submission" date="2020-05" db="EMBL/GenBank/DDBJ databases">
        <authorList>
            <person name="Chiriac C."/>
            <person name="Salcher M."/>
            <person name="Ghai R."/>
            <person name="Kavagutti S V."/>
        </authorList>
    </citation>
    <scope>NUCLEOTIDE SEQUENCE</scope>
</reference>
<dbReference type="AlphaFoldDB" id="A0A6J7JTQ2"/>
<sequence length="253" mass="26617">MNNAVGEAQTIVLLGGNSEIGVAVVKAALQPFTRTVVLACRHVAKGQQVAATLQREGLTVDVVEFDGADTASHQRVIDSIAERHGDLDLVVVAFGALGDAEVTRVDIAAAVELAHVNFTGAVSSIVATCNRLRSQGHGALVVLSSVAGERVRAANPVYGATKAGLDGFCQGYGDWLVGQGVRMLVVRPGFVRTAMTQGMKAAPFATTPEKVAEVTVKALRGTRRTVWAPPILQVVFSVLRHVPGPVWRRLPLG</sequence>
<organism evidence="6">
    <name type="scientific">freshwater metagenome</name>
    <dbReference type="NCBI Taxonomy" id="449393"/>
    <lineage>
        <taxon>unclassified sequences</taxon>
        <taxon>metagenomes</taxon>
        <taxon>ecological metagenomes</taxon>
    </lineage>
</organism>
<dbReference type="PANTHER" id="PTHR43669:SF6">
    <property type="entry name" value="DECAPRENYLPHOSPHORYL-2-KETO-BETA-D-ERYTHRO-PENTOSE REDUCTASE"/>
    <property type="match status" value="1"/>
</dbReference>
<evidence type="ECO:0000313" key="6">
    <source>
        <dbReference type="EMBL" id="CAB4945574.1"/>
    </source>
</evidence>
<evidence type="ECO:0000313" key="4">
    <source>
        <dbReference type="EMBL" id="CAB4736888.1"/>
    </source>
</evidence>
<name>A0A6J7JTQ2_9ZZZZ</name>
<dbReference type="InterPro" id="IPR036291">
    <property type="entry name" value="NAD(P)-bd_dom_sf"/>
</dbReference>
<protein>
    <submittedName>
        <fullName evidence="6">Unannotated protein</fullName>
    </submittedName>
</protein>
<dbReference type="Gene3D" id="3.40.50.720">
    <property type="entry name" value="NAD(P)-binding Rossmann-like Domain"/>
    <property type="match status" value="1"/>
</dbReference>